<feature type="non-terminal residue" evidence="2">
    <location>
        <position position="134"/>
    </location>
</feature>
<organism evidence="2 3">
    <name type="scientific">Thalictrum thalictroides</name>
    <name type="common">Rue-anemone</name>
    <name type="synonym">Anemone thalictroides</name>
    <dbReference type="NCBI Taxonomy" id="46969"/>
    <lineage>
        <taxon>Eukaryota</taxon>
        <taxon>Viridiplantae</taxon>
        <taxon>Streptophyta</taxon>
        <taxon>Embryophyta</taxon>
        <taxon>Tracheophyta</taxon>
        <taxon>Spermatophyta</taxon>
        <taxon>Magnoliopsida</taxon>
        <taxon>Ranunculales</taxon>
        <taxon>Ranunculaceae</taxon>
        <taxon>Thalictroideae</taxon>
        <taxon>Thalictrum</taxon>
    </lineage>
</organism>
<keyword evidence="1" id="KW-0472">Membrane</keyword>
<reference evidence="2 3" key="1">
    <citation type="submission" date="2020-06" db="EMBL/GenBank/DDBJ databases">
        <title>Transcriptomic and genomic resources for Thalictrum thalictroides and T. hernandezii: Facilitating candidate gene discovery in an emerging model plant lineage.</title>
        <authorList>
            <person name="Arias T."/>
            <person name="Riano-Pachon D.M."/>
            <person name="Di Stilio V.S."/>
        </authorList>
    </citation>
    <scope>NUCLEOTIDE SEQUENCE [LARGE SCALE GENOMIC DNA]</scope>
    <source>
        <strain evidence="3">cv. WT478/WT964</strain>
        <tissue evidence="2">Leaves</tissue>
    </source>
</reference>
<evidence type="ECO:0000313" key="3">
    <source>
        <dbReference type="Proteomes" id="UP000554482"/>
    </source>
</evidence>
<dbReference type="AlphaFoldDB" id="A0A7J6X8G2"/>
<evidence type="ECO:0008006" key="4">
    <source>
        <dbReference type="Google" id="ProtNLM"/>
    </source>
</evidence>
<name>A0A7J6X8G2_THATH</name>
<comment type="caution">
    <text evidence="2">The sequence shown here is derived from an EMBL/GenBank/DDBJ whole genome shotgun (WGS) entry which is preliminary data.</text>
</comment>
<keyword evidence="1" id="KW-1133">Transmembrane helix</keyword>
<protein>
    <recommendedName>
        <fullName evidence="4">Transmembrane protein</fullName>
    </recommendedName>
</protein>
<gene>
    <name evidence="2" type="ORF">FRX31_005126</name>
</gene>
<dbReference type="EMBL" id="JABWDY010004285">
    <property type="protein sequence ID" value="KAF5205287.1"/>
    <property type="molecule type" value="Genomic_DNA"/>
</dbReference>
<keyword evidence="1" id="KW-0812">Transmembrane</keyword>
<evidence type="ECO:0000256" key="1">
    <source>
        <dbReference type="SAM" id="Phobius"/>
    </source>
</evidence>
<evidence type="ECO:0000313" key="2">
    <source>
        <dbReference type="EMBL" id="KAF5205287.1"/>
    </source>
</evidence>
<feature type="transmembrane region" description="Helical" evidence="1">
    <location>
        <begin position="59"/>
        <end position="81"/>
    </location>
</feature>
<accession>A0A7J6X8G2</accession>
<proteinExistence type="predicted"/>
<dbReference type="Proteomes" id="UP000554482">
    <property type="component" value="Unassembled WGS sequence"/>
</dbReference>
<sequence length="134" mass="14802">MRHLNKKVSTLSSFSLHLSRRGILRVSPLGPNINATQSNELQLAQISNPILNPTHQTRVLFPSFTISLSTLLFVIIFLLILKPSINPETLLCTSTTKMGAKAKKTTMRKNLKKKASSLALSSVSVRKNESADFL</sequence>
<keyword evidence="3" id="KW-1185">Reference proteome</keyword>